<keyword evidence="3" id="KW-0479">Metal-binding</keyword>
<protein>
    <recommendedName>
        <fullName evidence="7">Sulfatase N-terminal domain-containing protein</fullName>
    </recommendedName>
</protein>
<keyword evidence="6" id="KW-0106">Calcium</keyword>
<dbReference type="InterPro" id="IPR017850">
    <property type="entry name" value="Alkaline_phosphatase_core_sf"/>
</dbReference>
<dbReference type="Gene3D" id="3.40.720.10">
    <property type="entry name" value="Alkaline Phosphatase, subunit A"/>
    <property type="match status" value="1"/>
</dbReference>
<dbReference type="PANTHER" id="PTHR42693">
    <property type="entry name" value="ARYLSULFATASE FAMILY MEMBER"/>
    <property type="match status" value="1"/>
</dbReference>
<proteinExistence type="inferred from homology"/>
<dbReference type="RefSeq" id="WP_128771154.1">
    <property type="nucleotide sequence ID" value="NZ_RXOC01000018.1"/>
</dbReference>
<name>A0A4Q0M383_9SPHI</name>
<comment type="similarity">
    <text evidence="2">Belongs to the sulfatase family.</text>
</comment>
<dbReference type="SUPFAM" id="SSF53649">
    <property type="entry name" value="Alkaline phosphatase-like"/>
    <property type="match status" value="1"/>
</dbReference>
<comment type="cofactor">
    <cofactor evidence="1">
        <name>Ca(2+)</name>
        <dbReference type="ChEBI" id="CHEBI:29108"/>
    </cofactor>
</comment>
<dbReference type="PANTHER" id="PTHR42693:SF42">
    <property type="entry name" value="ARYLSULFATASE G"/>
    <property type="match status" value="1"/>
</dbReference>
<evidence type="ECO:0000256" key="5">
    <source>
        <dbReference type="ARBA" id="ARBA00022801"/>
    </source>
</evidence>
<evidence type="ECO:0000313" key="8">
    <source>
        <dbReference type="EMBL" id="RXF67351.1"/>
    </source>
</evidence>
<keyword evidence="5" id="KW-0378">Hydrolase</keyword>
<evidence type="ECO:0000256" key="3">
    <source>
        <dbReference type="ARBA" id="ARBA00022723"/>
    </source>
</evidence>
<evidence type="ECO:0000256" key="2">
    <source>
        <dbReference type="ARBA" id="ARBA00008779"/>
    </source>
</evidence>
<feature type="domain" description="Sulfatase N-terminal" evidence="7">
    <location>
        <begin position="30"/>
        <end position="146"/>
    </location>
</feature>
<dbReference type="GO" id="GO:0046872">
    <property type="term" value="F:metal ion binding"/>
    <property type="evidence" value="ECO:0007669"/>
    <property type="project" value="UniProtKB-KW"/>
</dbReference>
<evidence type="ECO:0000259" key="7">
    <source>
        <dbReference type="Pfam" id="PF00884"/>
    </source>
</evidence>
<dbReference type="InterPro" id="IPR000917">
    <property type="entry name" value="Sulfatase_N"/>
</dbReference>
<dbReference type="GO" id="GO:0004065">
    <property type="term" value="F:arylsulfatase activity"/>
    <property type="evidence" value="ECO:0007669"/>
    <property type="project" value="TreeGrafter"/>
</dbReference>
<sequence>MKCFVSLRIAVIAVFIFVPRVLKAQKVQPPNIVFLLVDDMGYADVGCYGSSFYETPNIDALASGGMKFMNTYTAGSVCSPTRSSIMTGRYTVRTGVTDWIPGQKVSNTKLIQPGTKLFLGRDEITFAELLKKGGYSTFYAGKWHLRDRPKRTRTSCII</sequence>
<comment type="caution">
    <text evidence="8">The sequence shown here is derived from an EMBL/GenBank/DDBJ whole genome shotgun (WGS) entry which is preliminary data.</text>
</comment>
<dbReference type="Proteomes" id="UP000290848">
    <property type="component" value="Unassembled WGS sequence"/>
</dbReference>
<reference evidence="8 9" key="1">
    <citation type="submission" date="2018-12" db="EMBL/GenBank/DDBJ databases">
        <title>The Draft Genome Sequence of the Soil Bacterium Pedobacter tournemirensis R1.</title>
        <authorList>
            <person name="He J."/>
        </authorList>
    </citation>
    <scope>NUCLEOTIDE SEQUENCE [LARGE SCALE GENOMIC DNA]</scope>
    <source>
        <strain evidence="8 9">R1</strain>
    </source>
</reference>
<dbReference type="InterPro" id="IPR050738">
    <property type="entry name" value="Sulfatase"/>
</dbReference>
<evidence type="ECO:0000256" key="4">
    <source>
        <dbReference type="ARBA" id="ARBA00022729"/>
    </source>
</evidence>
<keyword evidence="4" id="KW-0732">Signal</keyword>
<evidence type="ECO:0000313" key="9">
    <source>
        <dbReference type="Proteomes" id="UP000290848"/>
    </source>
</evidence>
<dbReference type="InterPro" id="IPR024607">
    <property type="entry name" value="Sulfatase_CS"/>
</dbReference>
<dbReference type="PROSITE" id="PS00523">
    <property type="entry name" value="SULFATASE_1"/>
    <property type="match status" value="1"/>
</dbReference>
<evidence type="ECO:0000256" key="1">
    <source>
        <dbReference type="ARBA" id="ARBA00001913"/>
    </source>
</evidence>
<dbReference type="Pfam" id="PF00884">
    <property type="entry name" value="Sulfatase"/>
    <property type="match status" value="1"/>
</dbReference>
<dbReference type="AlphaFoldDB" id="A0A4Q0M383"/>
<dbReference type="EMBL" id="RXOC01000018">
    <property type="protein sequence ID" value="RXF67351.1"/>
    <property type="molecule type" value="Genomic_DNA"/>
</dbReference>
<accession>A0A4Q0M383</accession>
<evidence type="ECO:0000256" key="6">
    <source>
        <dbReference type="ARBA" id="ARBA00022837"/>
    </source>
</evidence>
<gene>
    <name evidence="8" type="ORF">EKH83_19565</name>
</gene>
<dbReference type="PROSITE" id="PS00149">
    <property type="entry name" value="SULFATASE_2"/>
    <property type="match status" value="1"/>
</dbReference>
<organism evidence="8 9">
    <name type="scientific">Arcticibacter tournemirensis</name>
    <dbReference type="NCBI Taxonomy" id="699437"/>
    <lineage>
        <taxon>Bacteria</taxon>
        <taxon>Pseudomonadati</taxon>
        <taxon>Bacteroidota</taxon>
        <taxon>Sphingobacteriia</taxon>
        <taxon>Sphingobacteriales</taxon>
        <taxon>Sphingobacteriaceae</taxon>
        <taxon>Arcticibacter</taxon>
    </lineage>
</organism>